<dbReference type="InterPro" id="IPR002938">
    <property type="entry name" value="FAD-bd"/>
</dbReference>
<dbReference type="PRINTS" id="PR00420">
    <property type="entry name" value="RNGMNOXGNASE"/>
</dbReference>
<dbReference type="Proteomes" id="UP000595857">
    <property type="component" value="Chromosome"/>
</dbReference>
<dbReference type="RefSeq" id="WP_201635384.1">
    <property type="nucleotide sequence ID" value="NZ_CP068046.1"/>
</dbReference>
<evidence type="ECO:0000259" key="2">
    <source>
        <dbReference type="Pfam" id="PF01494"/>
    </source>
</evidence>
<dbReference type="PANTHER" id="PTHR43476">
    <property type="entry name" value="3-(3-HYDROXY-PHENYL)PROPIONATE/3-HYDROXYCINNAMIC ACID HYDROXYLASE"/>
    <property type="match status" value="1"/>
</dbReference>
<evidence type="ECO:0000313" key="3">
    <source>
        <dbReference type="EMBL" id="QQR40229.1"/>
    </source>
</evidence>
<dbReference type="NCBIfam" id="NF004833">
    <property type="entry name" value="PRK06185.1-1"/>
    <property type="match status" value="1"/>
</dbReference>
<dbReference type="InterPro" id="IPR036188">
    <property type="entry name" value="FAD/NAD-bd_sf"/>
</dbReference>
<dbReference type="Pfam" id="PF01494">
    <property type="entry name" value="FAD_binding_3"/>
    <property type="match status" value="1"/>
</dbReference>
<dbReference type="EMBL" id="CP068046">
    <property type="protein sequence ID" value="QQR40229.1"/>
    <property type="molecule type" value="Genomic_DNA"/>
</dbReference>
<sequence length="414" mass="45443">MEHTQCLVVGGGPAGIMLALLLARGGVQVTVLEKHSDFLRHFRGDTVHASTIRLLDEMGLGNAFRRLPQTRLGALELPTSGGGAIPLGNFAALKPPYNYIAMLPQWDFLNFLVSAAQTEPSFSIRMETEVTGLIEQDGKVTGVSYRTKLGEIDTVTAGIVVACDGRGSIVRQRAKLLPDESPVPFDVWWLRLPRAESEGGELSSILPRFEGPDVLLAITREGFYQIAYFLPKGGDAALRSQGIESFRARIARLRPDFADRLQTLTFEDVHMLDVKLNLLPRWHRPGLLLIGDAAHAMSPAGGVGVNLAIQDAVAAARILRDPLHNGTLTEADLAKVQRRRMFPTRIIQAVQRTLHDVVFQAAFDGKRSGPPPFFVWLVSHVPGFKSLPARMVAFGPRPEHAPDFARRPQTEPQP</sequence>
<reference evidence="3 4" key="1">
    <citation type="submission" date="2021-01" db="EMBL/GenBank/DDBJ databases">
        <title>Genome seq and assembly of Devosia sp. LEGU1.</title>
        <authorList>
            <person name="Chhetri G."/>
        </authorList>
    </citation>
    <scope>NUCLEOTIDE SEQUENCE [LARGE SCALE GENOMIC DNA]</scope>
    <source>
        <strain evidence="3 4">LEGU1</strain>
    </source>
</reference>
<dbReference type="SUPFAM" id="SSF51905">
    <property type="entry name" value="FAD/NAD(P)-binding domain"/>
    <property type="match status" value="1"/>
</dbReference>
<organism evidence="3 4">
    <name type="scientific">Devosia rhizoryzae</name>
    <dbReference type="NCBI Taxonomy" id="2774137"/>
    <lineage>
        <taxon>Bacteria</taxon>
        <taxon>Pseudomonadati</taxon>
        <taxon>Pseudomonadota</taxon>
        <taxon>Alphaproteobacteria</taxon>
        <taxon>Hyphomicrobiales</taxon>
        <taxon>Devosiaceae</taxon>
        <taxon>Devosia</taxon>
    </lineage>
</organism>
<dbReference type="Gene3D" id="3.50.50.60">
    <property type="entry name" value="FAD/NAD(P)-binding domain"/>
    <property type="match status" value="2"/>
</dbReference>
<keyword evidence="1" id="KW-0560">Oxidoreductase</keyword>
<evidence type="ECO:0000256" key="1">
    <source>
        <dbReference type="ARBA" id="ARBA00023002"/>
    </source>
</evidence>
<feature type="domain" description="FAD-binding" evidence="2">
    <location>
        <begin position="4"/>
        <end position="324"/>
    </location>
</feature>
<proteinExistence type="predicted"/>
<protein>
    <submittedName>
        <fullName evidence="3">FAD-dependent oxidoreductase</fullName>
    </submittedName>
</protein>
<name>A0ABX7CAE1_9HYPH</name>
<accession>A0ABX7CAE1</accession>
<evidence type="ECO:0000313" key="4">
    <source>
        <dbReference type="Proteomes" id="UP000595857"/>
    </source>
</evidence>
<dbReference type="PANTHER" id="PTHR43476:SF5">
    <property type="entry name" value="FAD-DEPENDENT MONOOXYGENASE"/>
    <property type="match status" value="1"/>
</dbReference>
<gene>
    <name evidence="3" type="ORF">JI748_04245</name>
</gene>
<dbReference type="InterPro" id="IPR050631">
    <property type="entry name" value="PheA/TfdB_FAD_monoxygenase"/>
</dbReference>
<keyword evidence="4" id="KW-1185">Reference proteome</keyword>